<dbReference type="AlphaFoldDB" id="A0AA41RS54"/>
<name>A0AA41RS54_PAPNU</name>
<feature type="non-terminal residue" evidence="3">
    <location>
        <position position="97"/>
    </location>
</feature>
<reference evidence="3" key="1">
    <citation type="submission" date="2022-03" db="EMBL/GenBank/DDBJ databases">
        <title>A functionally conserved STORR gene fusion in Papaver species that diverged 16.8 million years ago.</title>
        <authorList>
            <person name="Catania T."/>
        </authorList>
    </citation>
    <scope>NUCLEOTIDE SEQUENCE</scope>
    <source>
        <strain evidence="3">S-191538</strain>
    </source>
</reference>
<dbReference type="InterPro" id="IPR044563">
    <property type="entry name" value="Sgt1-like"/>
</dbReference>
<dbReference type="EMBL" id="JAJJMA010004965">
    <property type="protein sequence ID" value="MCL7021805.1"/>
    <property type="molecule type" value="Genomic_DNA"/>
</dbReference>
<dbReference type="Gene3D" id="2.60.40.790">
    <property type="match status" value="1"/>
</dbReference>
<evidence type="ECO:0000259" key="2">
    <source>
        <dbReference type="Pfam" id="PF04969"/>
    </source>
</evidence>
<protein>
    <recommendedName>
        <fullName evidence="2">CS domain-containing protein</fullName>
    </recommendedName>
</protein>
<organism evidence="3 4">
    <name type="scientific">Papaver nudicaule</name>
    <name type="common">Iceland poppy</name>
    <dbReference type="NCBI Taxonomy" id="74823"/>
    <lineage>
        <taxon>Eukaryota</taxon>
        <taxon>Viridiplantae</taxon>
        <taxon>Streptophyta</taxon>
        <taxon>Embryophyta</taxon>
        <taxon>Tracheophyta</taxon>
        <taxon>Spermatophyta</taxon>
        <taxon>Magnoliopsida</taxon>
        <taxon>Ranunculales</taxon>
        <taxon>Papaveraceae</taxon>
        <taxon>Papaveroideae</taxon>
        <taxon>Papaver</taxon>
    </lineage>
</organism>
<feature type="non-terminal residue" evidence="3">
    <location>
        <position position="1"/>
    </location>
</feature>
<evidence type="ECO:0000313" key="4">
    <source>
        <dbReference type="Proteomes" id="UP001177140"/>
    </source>
</evidence>
<gene>
    <name evidence="3" type="ORF">MKW94_029668</name>
</gene>
<dbReference type="CDD" id="cd06466">
    <property type="entry name" value="p23_CS_SGT1_like"/>
    <property type="match status" value="1"/>
</dbReference>
<feature type="region of interest" description="Disordered" evidence="1">
    <location>
        <begin position="1"/>
        <end position="20"/>
    </location>
</feature>
<proteinExistence type="predicted"/>
<dbReference type="Proteomes" id="UP001177140">
    <property type="component" value="Unassembled WGS sequence"/>
</dbReference>
<comment type="caution">
    <text evidence="3">The sequence shown here is derived from an EMBL/GenBank/DDBJ whole genome shotgun (WGS) entry which is preliminary data.</text>
</comment>
<evidence type="ECO:0000313" key="3">
    <source>
        <dbReference type="EMBL" id="MCL7021805.1"/>
    </source>
</evidence>
<dbReference type="PANTHER" id="PTHR45862">
    <property type="entry name" value="PROTEIN SGT1 HOMOLOG"/>
    <property type="match status" value="1"/>
</dbReference>
<feature type="compositionally biased region" description="Polar residues" evidence="1">
    <location>
        <begin position="1"/>
        <end position="10"/>
    </location>
</feature>
<dbReference type="InterPro" id="IPR007052">
    <property type="entry name" value="CS_dom"/>
</dbReference>
<accession>A0AA41RS54</accession>
<evidence type="ECO:0000256" key="1">
    <source>
        <dbReference type="SAM" id="MobiDB-lite"/>
    </source>
</evidence>
<dbReference type="Pfam" id="PF04969">
    <property type="entry name" value="CS"/>
    <property type="match status" value="1"/>
</dbReference>
<sequence length="97" mass="10504">EVAQLSNQFGQNVPPTNPPAPAVVAPVQESEPAVVPPTTPKYRHGYYQKPEEVVVTIFAKGVPAQNVTVDFGEQILSVTISIPGQDAFMFQPRLFGK</sequence>
<dbReference type="SUPFAM" id="SSF49764">
    <property type="entry name" value="HSP20-like chaperones"/>
    <property type="match status" value="1"/>
</dbReference>
<dbReference type="GO" id="GO:0051087">
    <property type="term" value="F:protein-folding chaperone binding"/>
    <property type="evidence" value="ECO:0007669"/>
    <property type="project" value="InterPro"/>
</dbReference>
<dbReference type="InterPro" id="IPR008978">
    <property type="entry name" value="HSP20-like_chaperone"/>
</dbReference>
<keyword evidence="4" id="KW-1185">Reference proteome</keyword>
<feature type="domain" description="CS" evidence="2">
    <location>
        <begin position="43"/>
        <end position="86"/>
    </location>
</feature>